<dbReference type="Pfam" id="PF03551">
    <property type="entry name" value="PadR"/>
    <property type="match status" value="1"/>
</dbReference>
<evidence type="ECO:0000259" key="1">
    <source>
        <dbReference type="Pfam" id="PF03551"/>
    </source>
</evidence>
<reference evidence="3 4" key="1">
    <citation type="submission" date="2016-10" db="EMBL/GenBank/DDBJ databases">
        <title>Complete Genome Sequence of Peptococcaceae strain DCMF.</title>
        <authorList>
            <person name="Edwards R.J."/>
            <person name="Holland S.I."/>
            <person name="Deshpande N.P."/>
            <person name="Wong Y.K."/>
            <person name="Ertan H."/>
            <person name="Manefield M."/>
            <person name="Russell T.L."/>
            <person name="Lee M.J."/>
        </authorList>
    </citation>
    <scope>NUCLEOTIDE SEQUENCE [LARGE SCALE GENOMIC DNA]</scope>
    <source>
        <strain evidence="3 4">DCMF</strain>
    </source>
</reference>
<dbReference type="Pfam" id="PF10400">
    <property type="entry name" value="Vir_act_alpha_C"/>
    <property type="match status" value="1"/>
</dbReference>
<dbReference type="PANTHER" id="PTHR43252">
    <property type="entry name" value="TRANSCRIPTIONAL REGULATOR YQJI"/>
    <property type="match status" value="1"/>
</dbReference>
<dbReference type="InterPro" id="IPR036390">
    <property type="entry name" value="WH_DNA-bd_sf"/>
</dbReference>
<protein>
    <recommendedName>
        <fullName evidence="5">PadR family transcriptional regulator</fullName>
    </recommendedName>
</protein>
<accession>A0A3G1KMT3</accession>
<dbReference type="Gene3D" id="6.10.140.190">
    <property type="match status" value="1"/>
</dbReference>
<name>A0A3G1KMT3_FORW1</name>
<gene>
    <name evidence="3" type="ORF">DCMF_02425</name>
</gene>
<organism evidence="3 4">
    <name type="scientific">Formimonas warabiya</name>
    <dbReference type="NCBI Taxonomy" id="1761012"/>
    <lineage>
        <taxon>Bacteria</taxon>
        <taxon>Bacillati</taxon>
        <taxon>Bacillota</taxon>
        <taxon>Clostridia</taxon>
        <taxon>Eubacteriales</taxon>
        <taxon>Peptococcaceae</taxon>
        <taxon>Candidatus Formimonas</taxon>
    </lineage>
</organism>
<evidence type="ECO:0000313" key="3">
    <source>
        <dbReference type="EMBL" id="ATW23801.1"/>
    </source>
</evidence>
<evidence type="ECO:0008006" key="5">
    <source>
        <dbReference type="Google" id="ProtNLM"/>
    </source>
</evidence>
<keyword evidence="4" id="KW-1185">Reference proteome</keyword>
<dbReference type="PANTHER" id="PTHR43252:SF6">
    <property type="entry name" value="NEGATIVE TRANSCRIPTION REGULATOR PADR"/>
    <property type="match status" value="1"/>
</dbReference>
<dbReference type="InterPro" id="IPR018309">
    <property type="entry name" value="Tscrpt_reg_PadR_C"/>
</dbReference>
<dbReference type="SUPFAM" id="SSF46785">
    <property type="entry name" value="Winged helix' DNA-binding domain"/>
    <property type="match status" value="1"/>
</dbReference>
<feature type="domain" description="Transcription regulator PadR N-terminal" evidence="1">
    <location>
        <begin position="7"/>
        <end position="80"/>
    </location>
</feature>
<dbReference type="InterPro" id="IPR036388">
    <property type="entry name" value="WH-like_DNA-bd_sf"/>
</dbReference>
<dbReference type="OrthoDB" id="8595425at2"/>
<feature type="domain" description="Transcription regulator PadR C-terminal" evidence="2">
    <location>
        <begin position="95"/>
        <end position="179"/>
    </location>
</feature>
<dbReference type="AlphaFoldDB" id="A0A3G1KMT3"/>
<dbReference type="EMBL" id="CP017634">
    <property type="protein sequence ID" value="ATW23801.1"/>
    <property type="molecule type" value="Genomic_DNA"/>
</dbReference>
<evidence type="ECO:0000313" key="4">
    <source>
        <dbReference type="Proteomes" id="UP000323521"/>
    </source>
</evidence>
<sequence>MSLSYAVLGLLNYSSMTGYDLKKLFDDSINFFWSAQTSQIYRELKSWEKKGCITSKVQINEKGPDKRIYSITDKGTEYLKNWLADMPDTVDEDNRNAFLLRVFLLSQIGGDELIFQIQKRLKKYQRDLHNLKAVENKMQEYAHMLGKENEVHYWKIVLSRGFHDVESHIHWAEESLAYLREIKEMKNNVGET</sequence>
<dbReference type="InterPro" id="IPR005149">
    <property type="entry name" value="Tscrpt_reg_PadR_N"/>
</dbReference>
<dbReference type="Gene3D" id="1.10.10.10">
    <property type="entry name" value="Winged helix-like DNA-binding domain superfamily/Winged helix DNA-binding domain"/>
    <property type="match status" value="1"/>
</dbReference>
<dbReference type="RefSeq" id="WP_148132965.1">
    <property type="nucleotide sequence ID" value="NZ_CP017634.1"/>
</dbReference>
<dbReference type="Proteomes" id="UP000323521">
    <property type="component" value="Chromosome"/>
</dbReference>
<proteinExistence type="predicted"/>
<dbReference type="KEGG" id="fwa:DCMF_02425"/>
<evidence type="ECO:0000259" key="2">
    <source>
        <dbReference type="Pfam" id="PF10400"/>
    </source>
</evidence>